<accession>A0A9N9Q3D5</accession>
<dbReference type="PANTHER" id="PTHR37781">
    <property type="entry name" value="TFIIH COMPLEX SUBUNIT"/>
    <property type="match status" value="1"/>
</dbReference>
<evidence type="ECO:0008006" key="4">
    <source>
        <dbReference type="Google" id="ProtNLM"/>
    </source>
</evidence>
<gene>
    <name evidence="2" type="ORF">HYALB_00002245</name>
</gene>
<feature type="region of interest" description="Disordered" evidence="1">
    <location>
        <begin position="193"/>
        <end position="221"/>
    </location>
</feature>
<organism evidence="2 3">
    <name type="scientific">Hymenoscyphus albidus</name>
    <dbReference type="NCBI Taxonomy" id="595503"/>
    <lineage>
        <taxon>Eukaryota</taxon>
        <taxon>Fungi</taxon>
        <taxon>Dikarya</taxon>
        <taxon>Ascomycota</taxon>
        <taxon>Pezizomycotina</taxon>
        <taxon>Leotiomycetes</taxon>
        <taxon>Helotiales</taxon>
        <taxon>Helotiaceae</taxon>
        <taxon>Hymenoscyphus</taxon>
    </lineage>
</organism>
<protein>
    <recommendedName>
        <fullName evidence="4">Meiotic recombination protein DMC1</fullName>
    </recommendedName>
</protein>
<evidence type="ECO:0000313" key="2">
    <source>
        <dbReference type="EMBL" id="CAG8973679.1"/>
    </source>
</evidence>
<reference evidence="2" key="1">
    <citation type="submission" date="2021-07" db="EMBL/GenBank/DDBJ databases">
        <authorList>
            <person name="Durling M."/>
        </authorList>
    </citation>
    <scope>NUCLEOTIDE SEQUENCE</scope>
</reference>
<dbReference type="OrthoDB" id="5420410at2759"/>
<feature type="compositionally biased region" description="Polar residues" evidence="1">
    <location>
        <begin position="21"/>
        <end position="32"/>
    </location>
</feature>
<evidence type="ECO:0000256" key="1">
    <source>
        <dbReference type="SAM" id="MobiDB-lite"/>
    </source>
</evidence>
<proteinExistence type="predicted"/>
<dbReference type="AlphaFoldDB" id="A0A9N9Q3D5"/>
<name>A0A9N9Q3D5_9HELO</name>
<dbReference type="InterPro" id="IPR031349">
    <property type="entry name" value="Tfb6"/>
</dbReference>
<dbReference type="Pfam" id="PF17110">
    <property type="entry name" value="TFB6"/>
    <property type="match status" value="1"/>
</dbReference>
<dbReference type="EMBL" id="CAJVRM010000077">
    <property type="protein sequence ID" value="CAG8973679.1"/>
    <property type="molecule type" value="Genomic_DNA"/>
</dbReference>
<dbReference type="Proteomes" id="UP000701801">
    <property type="component" value="Unassembled WGS sequence"/>
</dbReference>
<comment type="caution">
    <text evidence="2">The sequence shown here is derived from an EMBL/GenBank/DDBJ whole genome shotgun (WGS) entry which is preliminary data.</text>
</comment>
<evidence type="ECO:0000313" key="3">
    <source>
        <dbReference type="Proteomes" id="UP000701801"/>
    </source>
</evidence>
<sequence>MEDDTSIQPGGFLHSLPSPAPSNISTTSTSSLPHPRARPLRPGSEKEDATRRYIDNVLMKIARLYAKKFLPPEGDELVGYTSMSDVARDLSSVVDVLWISGTPSLQIPYLLNVALKVTEYITAFDPAPPATFKLLKKLDHAFSSLMKGEDSLTGDLLPGFEGGRSAGMTKTDMVRCKSLVEATRILIVEHMTKPPEQPHPENEEDVVMESETDAEGNKRFPEPDEQLEMDVARVYEMSIVCLNEKLDSGGFTIGVAIGSR</sequence>
<feature type="compositionally biased region" description="Acidic residues" evidence="1">
    <location>
        <begin position="202"/>
        <end position="214"/>
    </location>
</feature>
<keyword evidence="3" id="KW-1185">Reference proteome</keyword>
<feature type="region of interest" description="Disordered" evidence="1">
    <location>
        <begin position="1"/>
        <end position="48"/>
    </location>
</feature>
<dbReference type="GO" id="GO:0005675">
    <property type="term" value="C:transcription factor TFIIH holo complex"/>
    <property type="evidence" value="ECO:0007669"/>
    <property type="project" value="TreeGrafter"/>
</dbReference>
<dbReference type="PANTHER" id="PTHR37781:SF1">
    <property type="entry name" value="ADR380WP"/>
    <property type="match status" value="1"/>
</dbReference>